<dbReference type="RefSeq" id="WP_167023752.1">
    <property type="nucleotide sequence ID" value="NZ_CP050177.1"/>
</dbReference>
<evidence type="ECO:0000256" key="1">
    <source>
        <dbReference type="SAM" id="Phobius"/>
    </source>
</evidence>
<feature type="transmembrane region" description="Helical" evidence="1">
    <location>
        <begin position="173"/>
        <end position="196"/>
    </location>
</feature>
<organism evidence="2 3">
    <name type="scientific">Streptomyces liangshanensis</name>
    <dbReference type="NCBI Taxonomy" id="2717324"/>
    <lineage>
        <taxon>Bacteria</taxon>
        <taxon>Bacillati</taxon>
        <taxon>Actinomycetota</taxon>
        <taxon>Actinomycetes</taxon>
        <taxon>Kitasatosporales</taxon>
        <taxon>Streptomycetaceae</taxon>
        <taxon>Streptomyces</taxon>
    </lineage>
</organism>
<accession>A0A6G9GTG2</accession>
<keyword evidence="1" id="KW-0472">Membrane</keyword>
<protein>
    <submittedName>
        <fullName evidence="2">Uncharacterized protein</fullName>
    </submittedName>
</protein>
<dbReference type="KEGG" id="slia:HA039_03830"/>
<feature type="transmembrane region" description="Helical" evidence="1">
    <location>
        <begin position="21"/>
        <end position="44"/>
    </location>
</feature>
<dbReference type="EMBL" id="CP050177">
    <property type="protein sequence ID" value="QIQ01538.1"/>
    <property type="molecule type" value="Genomic_DNA"/>
</dbReference>
<reference evidence="2 3" key="1">
    <citation type="submission" date="2020-03" db="EMBL/GenBank/DDBJ databases">
        <title>A novel species.</title>
        <authorList>
            <person name="Gao J."/>
        </authorList>
    </citation>
    <scope>NUCLEOTIDE SEQUENCE [LARGE SCALE GENOMIC DNA]</scope>
    <source>
        <strain evidence="2 3">QMT-12</strain>
    </source>
</reference>
<keyword evidence="3" id="KW-1185">Reference proteome</keyword>
<dbReference type="AlphaFoldDB" id="A0A6G9GTG2"/>
<feature type="transmembrane region" description="Helical" evidence="1">
    <location>
        <begin position="132"/>
        <end position="152"/>
    </location>
</feature>
<keyword evidence="1" id="KW-1133">Transmembrane helix</keyword>
<proteinExistence type="predicted"/>
<feature type="transmembrane region" description="Helical" evidence="1">
    <location>
        <begin position="60"/>
        <end position="93"/>
    </location>
</feature>
<evidence type="ECO:0000313" key="3">
    <source>
        <dbReference type="Proteomes" id="UP000501179"/>
    </source>
</evidence>
<keyword evidence="1" id="KW-0812">Transmembrane</keyword>
<dbReference type="Proteomes" id="UP000501179">
    <property type="component" value="Chromosome"/>
</dbReference>
<feature type="transmembrane region" description="Helical" evidence="1">
    <location>
        <begin position="105"/>
        <end position="126"/>
    </location>
</feature>
<gene>
    <name evidence="2" type="ORF">HA039_03830</name>
</gene>
<name>A0A6G9GTG2_9ACTN</name>
<sequence>MCSNLLEPVHPQLRVRNKFGAVLTASVATFAVEVAIGMIALAMWRQTQESPGFPYNGFTLFILIIVAPFLAVVGAALGALLTVGLVMPLLVGAGWLGRGLSGREAWWWVPALAAAGAAALTALAAVPTGDSLLPVLGGWLVVTAALSAPALVARRLLLPDRPPLSGGVMFGRVVLYGTLVVVTAGSLAGIGTYAGIVHAYEPPRLNTQRAAGTWTDGDGGTLVLTADGHATATRIKTFDIVDSGTVTHRCTGTGTWNFDPGDGPWAQEIPVSVDNCSMDNWAVSGTPEHPKLFVYIGDPDSWDLYILQRPRHR</sequence>
<evidence type="ECO:0000313" key="2">
    <source>
        <dbReference type="EMBL" id="QIQ01538.1"/>
    </source>
</evidence>